<keyword evidence="2" id="KW-0812">Transmembrane</keyword>
<dbReference type="EMBL" id="PIPQ01000002">
    <property type="protein sequence ID" value="RUO43055.1"/>
    <property type="molecule type" value="Genomic_DNA"/>
</dbReference>
<sequence length="162" mass="18432">MNELILFWLPFSLSSAALVGVLVVLIATLRSRDDQTKLLQLFEKIRGEGVSASQLQALADELDQLKLEQAQFNGTLEQQLQRRVAEAQTQLEQQQANFAEHVKQQLSEQQNAIQEVAEQDLESKFYQRAARLVQQGATLEEVMEACELPRAEAELLYNLYKK</sequence>
<reference evidence="3 4" key="1">
    <citation type="journal article" date="2011" name="Front. Microbiol.">
        <title>Genomic signatures of strain selection and enhancement in Bacillus atrophaeus var. globigii, a historical biowarfare simulant.</title>
        <authorList>
            <person name="Gibbons H.S."/>
            <person name="Broomall S.M."/>
            <person name="McNew L.A."/>
            <person name="Daligault H."/>
            <person name="Chapman C."/>
            <person name="Bruce D."/>
            <person name="Karavis M."/>
            <person name="Krepps M."/>
            <person name="McGregor P.A."/>
            <person name="Hong C."/>
            <person name="Park K.H."/>
            <person name="Akmal A."/>
            <person name="Feldman A."/>
            <person name="Lin J.S."/>
            <person name="Chang W.E."/>
            <person name="Higgs B.W."/>
            <person name="Demirev P."/>
            <person name="Lindquist J."/>
            <person name="Liem A."/>
            <person name="Fochler E."/>
            <person name="Read T.D."/>
            <person name="Tapia R."/>
            <person name="Johnson S."/>
            <person name="Bishop-Lilly K.A."/>
            <person name="Detter C."/>
            <person name="Han C."/>
            <person name="Sozhamannan S."/>
            <person name="Rosenzweig C.N."/>
            <person name="Skowronski E.W."/>
        </authorList>
    </citation>
    <scope>NUCLEOTIDE SEQUENCE [LARGE SCALE GENOMIC DNA]</scope>
    <source>
        <strain evidence="3 4">AIT1</strain>
    </source>
</reference>
<organism evidence="3 4">
    <name type="scientific">Aliidiomarina taiwanensis</name>
    <dbReference type="NCBI Taxonomy" id="946228"/>
    <lineage>
        <taxon>Bacteria</taxon>
        <taxon>Pseudomonadati</taxon>
        <taxon>Pseudomonadota</taxon>
        <taxon>Gammaproteobacteria</taxon>
        <taxon>Alteromonadales</taxon>
        <taxon>Idiomarinaceae</taxon>
        <taxon>Aliidiomarina</taxon>
    </lineage>
</organism>
<dbReference type="InterPro" id="IPR021244">
    <property type="entry name" value="DUF2802"/>
</dbReference>
<dbReference type="AlphaFoldDB" id="A0A432X878"/>
<evidence type="ECO:0008006" key="5">
    <source>
        <dbReference type="Google" id="ProtNLM"/>
    </source>
</evidence>
<keyword evidence="2" id="KW-1133">Transmembrane helix</keyword>
<name>A0A432X878_9GAMM</name>
<dbReference type="Pfam" id="PF10975">
    <property type="entry name" value="DUF2802"/>
    <property type="match status" value="1"/>
</dbReference>
<keyword evidence="4" id="KW-1185">Reference proteome</keyword>
<protein>
    <recommendedName>
        <fullName evidence="5">DUF2802 domain-containing protein</fullName>
    </recommendedName>
</protein>
<evidence type="ECO:0000313" key="4">
    <source>
        <dbReference type="Proteomes" id="UP000286976"/>
    </source>
</evidence>
<gene>
    <name evidence="3" type="ORF">CWE15_06540</name>
</gene>
<accession>A0A432X878</accession>
<feature type="coiled-coil region" evidence="1">
    <location>
        <begin position="55"/>
        <end position="119"/>
    </location>
</feature>
<keyword evidence="2" id="KW-0472">Membrane</keyword>
<evidence type="ECO:0000313" key="3">
    <source>
        <dbReference type="EMBL" id="RUO43055.1"/>
    </source>
</evidence>
<dbReference type="OrthoDB" id="5600183at2"/>
<keyword evidence="1" id="KW-0175">Coiled coil</keyword>
<proteinExistence type="predicted"/>
<comment type="caution">
    <text evidence="3">The sequence shown here is derived from an EMBL/GenBank/DDBJ whole genome shotgun (WGS) entry which is preliminary data.</text>
</comment>
<dbReference type="RefSeq" id="WP_126757269.1">
    <property type="nucleotide sequence ID" value="NZ_PIPQ01000002.1"/>
</dbReference>
<evidence type="ECO:0000256" key="1">
    <source>
        <dbReference type="SAM" id="Coils"/>
    </source>
</evidence>
<dbReference type="Proteomes" id="UP000286976">
    <property type="component" value="Unassembled WGS sequence"/>
</dbReference>
<evidence type="ECO:0000256" key="2">
    <source>
        <dbReference type="SAM" id="Phobius"/>
    </source>
</evidence>
<feature type="transmembrane region" description="Helical" evidence="2">
    <location>
        <begin position="6"/>
        <end position="29"/>
    </location>
</feature>